<reference evidence="3 5" key="3">
    <citation type="submission" date="2020-05" db="EMBL/GenBank/DDBJ databases">
        <title>FDA dAtabase for Regulatory Grade micrObial Sequences (FDA-ARGOS): Supporting development and validation of Infectious Disease Dx tests.</title>
        <authorList>
            <person name="Nelson B."/>
            <person name="Plummer A."/>
            <person name="Tallon L."/>
            <person name="Sadzewicz L."/>
            <person name="Zhao X."/>
            <person name="Vavikolanu K."/>
            <person name="Mehta A."/>
            <person name="Aluvathingal J."/>
            <person name="Nadendla S."/>
            <person name="Myers T."/>
            <person name="Yan Y."/>
            <person name="Sichtig H."/>
        </authorList>
    </citation>
    <scope>NUCLEOTIDE SEQUENCE [LARGE SCALE GENOMIC DNA]</scope>
    <source>
        <strain evidence="3 5">FDAARGOS_795</strain>
        <plasmid evidence="3 5">unnamed3</plasmid>
    </source>
</reference>
<name>A0A0B5NL27_BACTU</name>
<protein>
    <submittedName>
        <fullName evidence="3">Uncharacterized protein</fullName>
    </submittedName>
</protein>
<dbReference type="Proteomes" id="UP001181533">
    <property type="component" value="Unassembled WGS sequence"/>
</dbReference>
<evidence type="ECO:0000313" key="5">
    <source>
        <dbReference type="Proteomes" id="UP000501107"/>
    </source>
</evidence>
<reference evidence="2" key="2">
    <citation type="submission" date="2019-07" db="EMBL/GenBank/DDBJ databases">
        <title>Phylogenomic Reclassification of ATCC Bacillus Strains and Various Taxa within the Genus Bacillus.</title>
        <authorList>
            <person name="Riojas M.A."/>
            <person name="Frank A.M."/>
            <person name="Fenn S.L."/>
            <person name="King S.P."/>
            <person name="Brower S.M."/>
            <person name="Hazbon M.H."/>
        </authorList>
    </citation>
    <scope>NUCLEOTIDE SEQUENCE</scope>
    <source>
        <strain evidence="2">ATCC 35646</strain>
    </source>
</reference>
<dbReference type="EMBL" id="CP053979">
    <property type="protein sequence ID" value="QKH22951.1"/>
    <property type="molecule type" value="Genomic_DNA"/>
</dbReference>
<dbReference type="EMBL" id="CP009334">
    <property type="protein sequence ID" value="AJG74082.1"/>
    <property type="molecule type" value="Genomic_DNA"/>
</dbReference>
<proteinExistence type="predicted"/>
<organism evidence="3 5">
    <name type="scientific">Bacillus thuringiensis</name>
    <dbReference type="NCBI Taxonomy" id="1428"/>
    <lineage>
        <taxon>Bacteria</taxon>
        <taxon>Bacillati</taxon>
        <taxon>Bacillota</taxon>
        <taxon>Bacilli</taxon>
        <taxon>Bacillales</taxon>
        <taxon>Bacillaceae</taxon>
        <taxon>Bacillus</taxon>
        <taxon>Bacillus cereus group</taxon>
    </lineage>
</organism>
<dbReference type="Proteomes" id="UP000031876">
    <property type="component" value="Plasmid 2"/>
</dbReference>
<dbReference type="AlphaFoldDB" id="A0A0B5NL27"/>
<evidence type="ECO:0000313" key="2">
    <source>
        <dbReference type="EMBL" id="MDR4174657.1"/>
    </source>
</evidence>
<dbReference type="KEGG" id="btw:BF38_6041"/>
<evidence type="ECO:0000313" key="4">
    <source>
        <dbReference type="Proteomes" id="UP000031876"/>
    </source>
</evidence>
<gene>
    <name evidence="1" type="ORF">BF38_6041</name>
    <name evidence="2" type="ORF">FO599_00745</name>
    <name evidence="3" type="ORF">FOC89_02940</name>
</gene>
<geneLocation type="plasmid" evidence="3 5">
    <name>unnamed3</name>
</geneLocation>
<dbReference type="Proteomes" id="UP000501107">
    <property type="component" value="Plasmid unnamed3"/>
</dbReference>
<evidence type="ECO:0000313" key="1">
    <source>
        <dbReference type="EMBL" id="AJG74082.1"/>
    </source>
</evidence>
<dbReference type="RefSeq" id="WP_001054763.1">
    <property type="nucleotide sequence ID" value="NZ_CP009334.1"/>
</dbReference>
<keyword evidence="3" id="KW-0614">Plasmid</keyword>
<reference evidence="1 4" key="1">
    <citation type="journal article" date="2015" name="Genome Announc.">
        <title>Complete genome sequences for 35 biothreat assay-relevant bacillus species.</title>
        <authorList>
            <person name="Johnson S.L."/>
            <person name="Daligault H.E."/>
            <person name="Davenport K.W."/>
            <person name="Jaissle J."/>
            <person name="Frey K.G."/>
            <person name="Ladner J.T."/>
            <person name="Broomall S.M."/>
            <person name="Bishop-Lilly K.A."/>
            <person name="Bruce D.C."/>
            <person name="Gibbons H.S."/>
            <person name="Coyne S.R."/>
            <person name="Lo C.C."/>
            <person name="Meincke L."/>
            <person name="Munk A.C."/>
            <person name="Koroleva G.I."/>
            <person name="Rosenzweig C.N."/>
            <person name="Palacios G.F."/>
            <person name="Redden C.L."/>
            <person name="Minogue T.D."/>
            <person name="Chain P.S."/>
        </authorList>
    </citation>
    <scope>NUCLEOTIDE SEQUENCE [LARGE SCALE GENOMIC DNA]</scope>
    <source>
        <strain evidence="1 4">HD1011</strain>
        <plasmid evidence="1 4">2</plasmid>
    </source>
</reference>
<sequence length="95" mass="11277">MNLTMERTEKNFVIVRGEDLELYYYEAYEQGSCALKRSFGTVNGYKFSTFESLTGKPYWKKNGRGRMKNQKEVEAKLVEADSFLVNEHDCYFYKR</sequence>
<evidence type="ECO:0000313" key="3">
    <source>
        <dbReference type="EMBL" id="QKH22951.1"/>
    </source>
</evidence>
<geneLocation type="plasmid" evidence="1 4">
    <name>2</name>
</geneLocation>
<dbReference type="EMBL" id="VKQN01000001">
    <property type="protein sequence ID" value="MDR4174657.1"/>
    <property type="molecule type" value="Genomic_DNA"/>
</dbReference>
<accession>A0A0B5NL27</accession>